<evidence type="ECO:0000313" key="9">
    <source>
        <dbReference type="EMBL" id="CAD8228688.1"/>
    </source>
</evidence>
<evidence type="ECO:0000256" key="5">
    <source>
        <dbReference type="ARBA" id="ARBA00023242"/>
    </source>
</evidence>
<dbReference type="InterPro" id="IPR011598">
    <property type="entry name" value="bHLH_dom"/>
</dbReference>
<proteinExistence type="predicted"/>
<dbReference type="AlphaFoldDB" id="A0A7R9T8U6"/>
<dbReference type="Gene3D" id="4.10.280.10">
    <property type="entry name" value="Helix-loop-helix DNA-binding domain"/>
    <property type="match status" value="1"/>
</dbReference>
<evidence type="ECO:0000256" key="2">
    <source>
        <dbReference type="ARBA" id="ARBA00023015"/>
    </source>
</evidence>
<evidence type="ECO:0000259" key="8">
    <source>
        <dbReference type="PROSITE" id="PS50888"/>
    </source>
</evidence>
<keyword evidence="2" id="KW-0805">Transcription regulation</keyword>
<comment type="subcellular location">
    <subcellularLocation>
        <location evidence="1">Nucleus</location>
    </subcellularLocation>
</comment>
<dbReference type="InterPro" id="IPR036638">
    <property type="entry name" value="HLH_DNA-bd_sf"/>
</dbReference>
<feature type="region of interest" description="Disordered" evidence="7">
    <location>
        <begin position="32"/>
        <end position="110"/>
    </location>
</feature>
<feature type="compositionally biased region" description="Polar residues" evidence="7">
    <location>
        <begin position="162"/>
        <end position="174"/>
    </location>
</feature>
<dbReference type="PANTHER" id="PTHR11969:SF54">
    <property type="entry name" value="MAD-LIKE PROTEIN 1"/>
    <property type="match status" value="1"/>
</dbReference>
<dbReference type="EMBL" id="HBDZ01000803">
    <property type="protein sequence ID" value="CAD8228688.1"/>
    <property type="molecule type" value="Transcribed_RNA"/>
</dbReference>
<dbReference type="SMART" id="SM00353">
    <property type="entry name" value="HLH"/>
    <property type="match status" value="1"/>
</dbReference>
<accession>A0A7R9T8U6</accession>
<dbReference type="SUPFAM" id="SSF47459">
    <property type="entry name" value="HLH, helix-loop-helix DNA-binding domain"/>
    <property type="match status" value="1"/>
</dbReference>
<feature type="compositionally biased region" description="Polar residues" evidence="7">
    <location>
        <begin position="657"/>
        <end position="667"/>
    </location>
</feature>
<sequence>MQAPASSKGLPEVSEEELMTMAPEDFFDQLLSDTPGALLAQPTPLTSERARPAAVPRSDDLQAAQGRSATHPLRHGSGQLGEPAAVARVGSREEEFAASGSATRFHGSVSGELQLEAQRLARDAGMYGAWSGDGAHPSAVPRREVRMAIPVAQPIKVAADNDPSSRSPASTAQQAHEEQGTPAELLSSYNEVRAALKHTLHIGGASSGSLGGGSQFMSDGSPVPSGSGARQQSTESGRAAAAAAMAAATAAAREQLLPRRPSRNSPSIPAAAAVSHSAQKPRSSAAQYEKMRRDQMKERFEALRAMLGEEALQKDKISLLDMAREHITSLEAQLGSLTARMSTASDEQARLSHQINELTDQLRQAQLSGITGTGEVDTPDATGSKARKARTMAEVDKLVDDALHGDANGRGVARDVATNSAAAADSVASLKASGGGLSGAHARVFKRSGKSIDEDAAKAAARAGVFKRSDSYLCYREDAAVIEIEEVSDEELFFKVQAIDRLGGLLHELTKVVKALPLRIVSAAYVSSEFRGTQPPPARGDTTENPSPAEKPTARPAGASRAMSTDIQEEDEAGASGAKKDLPGIHDDESGPVASAAKVVLRLKRESASFSKAQMMQHLQCVLNSGNTAAEADAALVGKRARCTRVDTLDGQKMALSPSTSTRSASTDETDPIMSDTTRTTSDDKR</sequence>
<evidence type="ECO:0000256" key="1">
    <source>
        <dbReference type="ARBA" id="ARBA00004123"/>
    </source>
</evidence>
<dbReference type="PANTHER" id="PTHR11969">
    <property type="entry name" value="MAX DIMERIZATION, MAD"/>
    <property type="match status" value="1"/>
</dbReference>
<evidence type="ECO:0000256" key="7">
    <source>
        <dbReference type="SAM" id="MobiDB-lite"/>
    </source>
</evidence>
<dbReference type="PROSITE" id="PS50888">
    <property type="entry name" value="BHLH"/>
    <property type="match status" value="1"/>
</dbReference>
<gene>
    <name evidence="9" type="ORF">PCOL08062_LOCUS625</name>
</gene>
<dbReference type="GO" id="GO:0005634">
    <property type="term" value="C:nucleus"/>
    <property type="evidence" value="ECO:0007669"/>
    <property type="project" value="UniProtKB-SubCell"/>
</dbReference>
<feature type="region of interest" description="Disordered" evidence="7">
    <location>
        <begin position="153"/>
        <end position="182"/>
    </location>
</feature>
<reference evidence="9" key="1">
    <citation type="submission" date="2021-01" db="EMBL/GenBank/DDBJ databases">
        <authorList>
            <person name="Corre E."/>
            <person name="Pelletier E."/>
            <person name="Niang G."/>
            <person name="Scheremetjew M."/>
            <person name="Finn R."/>
            <person name="Kale V."/>
            <person name="Holt S."/>
            <person name="Cochrane G."/>
            <person name="Meng A."/>
            <person name="Brown T."/>
            <person name="Cohen L."/>
        </authorList>
    </citation>
    <scope>NUCLEOTIDE SEQUENCE</scope>
    <source>
        <strain evidence="9">CCMP1413</strain>
    </source>
</reference>
<dbReference type="GO" id="GO:0000978">
    <property type="term" value="F:RNA polymerase II cis-regulatory region sequence-specific DNA binding"/>
    <property type="evidence" value="ECO:0007669"/>
    <property type="project" value="TreeGrafter"/>
</dbReference>
<dbReference type="CDD" id="cd00083">
    <property type="entry name" value="bHLH_SF"/>
    <property type="match status" value="1"/>
</dbReference>
<keyword evidence="3" id="KW-0238">DNA-binding</keyword>
<feature type="domain" description="BHLH" evidence="8">
    <location>
        <begin position="280"/>
        <end position="330"/>
    </location>
</feature>
<evidence type="ECO:0000256" key="3">
    <source>
        <dbReference type="ARBA" id="ARBA00023125"/>
    </source>
</evidence>
<keyword evidence="6" id="KW-0175">Coiled coil</keyword>
<evidence type="ECO:0000256" key="4">
    <source>
        <dbReference type="ARBA" id="ARBA00023163"/>
    </source>
</evidence>
<dbReference type="Pfam" id="PF00010">
    <property type="entry name" value="HLH"/>
    <property type="match status" value="1"/>
</dbReference>
<feature type="region of interest" description="Disordered" evidence="7">
    <location>
        <begin position="206"/>
        <end position="287"/>
    </location>
</feature>
<dbReference type="GO" id="GO:0000981">
    <property type="term" value="F:DNA-binding transcription factor activity, RNA polymerase II-specific"/>
    <property type="evidence" value="ECO:0007669"/>
    <property type="project" value="TreeGrafter"/>
</dbReference>
<feature type="compositionally biased region" description="Low complexity" evidence="7">
    <location>
        <begin position="263"/>
        <end position="273"/>
    </location>
</feature>
<feature type="compositionally biased region" description="Basic and acidic residues" evidence="7">
    <location>
        <begin position="578"/>
        <end position="589"/>
    </location>
</feature>
<feature type="coiled-coil region" evidence="6">
    <location>
        <begin position="320"/>
        <end position="368"/>
    </location>
</feature>
<feature type="compositionally biased region" description="Low complexity" evidence="7">
    <location>
        <begin position="239"/>
        <end position="252"/>
    </location>
</feature>
<keyword evidence="4" id="KW-0804">Transcription</keyword>
<feature type="compositionally biased region" description="Polar residues" evidence="7">
    <location>
        <begin position="276"/>
        <end position="286"/>
    </location>
</feature>
<feature type="region of interest" description="Disordered" evidence="7">
    <location>
        <begin position="529"/>
        <end position="591"/>
    </location>
</feature>
<feature type="region of interest" description="Disordered" evidence="7">
    <location>
        <begin position="647"/>
        <end position="686"/>
    </location>
</feature>
<keyword evidence="5" id="KW-0539">Nucleus</keyword>
<protein>
    <recommendedName>
        <fullName evidence="8">BHLH domain-containing protein</fullName>
    </recommendedName>
</protein>
<organism evidence="9">
    <name type="scientific">Prasinoderma coloniale</name>
    <dbReference type="NCBI Taxonomy" id="156133"/>
    <lineage>
        <taxon>Eukaryota</taxon>
        <taxon>Viridiplantae</taxon>
        <taxon>Prasinodermophyta</taxon>
        <taxon>Prasinodermophyceae</taxon>
        <taxon>Prasinodermales</taxon>
        <taxon>Prasinodermaceae</taxon>
        <taxon>Prasinoderma</taxon>
    </lineage>
</organism>
<name>A0A7R9T8U6_9VIRI</name>
<evidence type="ECO:0000256" key="6">
    <source>
        <dbReference type="SAM" id="Coils"/>
    </source>
</evidence>
<dbReference type="GO" id="GO:0046983">
    <property type="term" value="F:protein dimerization activity"/>
    <property type="evidence" value="ECO:0007669"/>
    <property type="project" value="InterPro"/>
</dbReference>